<feature type="region of interest" description="Disordered" evidence="6">
    <location>
        <begin position="260"/>
        <end position="303"/>
    </location>
</feature>
<name>W7JV16_PLAFA</name>
<evidence type="ECO:0000256" key="4">
    <source>
        <dbReference type="ARBA" id="ARBA00022853"/>
    </source>
</evidence>
<evidence type="ECO:0000256" key="1">
    <source>
        <dbReference type="ARBA" id="ARBA00022723"/>
    </source>
</evidence>
<dbReference type="PROSITE" id="PS01359">
    <property type="entry name" value="ZF_PHD_1"/>
    <property type="match status" value="1"/>
</dbReference>
<evidence type="ECO:0000259" key="8">
    <source>
        <dbReference type="PROSITE" id="PS50089"/>
    </source>
</evidence>
<dbReference type="OrthoDB" id="332390at2759"/>
<feature type="domain" description="PHD-type" evidence="7">
    <location>
        <begin position="1118"/>
        <end position="1171"/>
    </location>
</feature>
<proteinExistence type="predicted"/>
<evidence type="ECO:0000313" key="10">
    <source>
        <dbReference type="Proteomes" id="UP000030697"/>
    </source>
</evidence>
<dbReference type="InterPro" id="IPR001841">
    <property type="entry name" value="Znf_RING"/>
</dbReference>
<evidence type="ECO:0000313" key="9">
    <source>
        <dbReference type="EMBL" id="EWC75386.1"/>
    </source>
</evidence>
<evidence type="ECO:0000256" key="2">
    <source>
        <dbReference type="ARBA" id="ARBA00022771"/>
    </source>
</evidence>
<dbReference type="InterPro" id="IPR001965">
    <property type="entry name" value="Znf_PHD"/>
</dbReference>
<keyword evidence="3" id="KW-0862">Zinc</keyword>
<dbReference type="SUPFAM" id="SSF57903">
    <property type="entry name" value="FYVE/PHD zinc finger"/>
    <property type="match status" value="1"/>
</dbReference>
<sequence>MSISPLKYESKILSNLANMLKLSEKSDDEILSEINQGNENKVFEIDDDVKQVVDLNKINCTCEESKKKIEECDKKKFVYNYNIETYGVDFFLDICNALSRSNYKPYLSEEGKKEIMNGLRVRRNSNLYKYVSFFLSKERMNKERMDDGKKVENIYHCFKCLKSVLHICIDDEDSNNNNNNNNKMKTALYLKNNNSITEQIENKIENDILNEQNSSLEKVNHRKGVISVSKYKSELTSITRMSNEIIMQTILEHTKDMGIKKDTTKNIQSRNDNKNDHGDEDDHRTNNINSNMKNSNNNNNNNIIKKSKTYESVKVRNNYYYNDDHDYDNHIYQTENVIDNNNTEPTKRNIPKRTVVQKKSYVQRKTNITNKKRISQNKPVTRNSYKKNDRINTTCDVRASKIKDTIYEKKKKKVRRSFEVNANRRKRGAGQKGVFSDEEGMKMDNDNKIDDNTLNNNKIDGNISDNNKIDDNKIDGNTPNNNKIDDNTLKDNITNNILDDNAVPKEVDNNCENDKNVHNKESCRNDIYSSIQISNTYNNTMINSTFVEEKNIISNIMDNTNIYPYNLCNVNNMEDPNLSNNPEKEYIKENHLCDLPNDIITSNGEDIKNKEIYKMDHPNKALLSNNTNEKDYDYNESDNASYSTDDSKYVKYLKKKKKLQEQGKIIIDLNLFNGNSVKTTNKRDKEEKLQEKLRMKQIKKLLDEKQMVICKIEDIAKKRNKKYVKAQVLSKDSKIERAYFSHKMKKFYNSKSSYFGCGWSSNKKEWTPFIHAPFFENQHNAIYKNRNKKLYEEIYDTLLHGRIHPDIKVVELKDHKHPIRLCTPYNEDCYSVVYTGKKINATDDRVIFGEYTGYVANNKELSQEKHQYMFALTFNKKVFNDRKHVVFINEVELDEEQNYSSHVVSNVMNKVKAHEKNNINNTNIYNSPHILNGNNNNNINSNTTEETMSNRKIDKIKPVSNVIIPDYNNLNSYINKCKTNEHNKKSRDINNLIILPDNYTYAVDSSYMFNEMSLVNHYKTCSVFNNFDFRINSEWQLVYLDGWPHIILTSIPGVEINPGEEIFADFGFEWFEKVNDICLNEFIKNNYFYRLYKLNTSREILFNGMDDIVEKYNLLKNHITCNICMHNVNTDGNNFILCSGCNHVYHLKCVHKFNTEVNENYEWFCSSCLQFCFNIIKQKEFVDYIEKENQKRFIQLLDDLNGDNLDTVNNEKKSDALDKLNNYNCVGNINNSNSIDNIDNRDGLDNPNNSNISYGVKNSNISYDANNSNISYDANNSNISYGVNNSNISYGADNSNISHSFNNSNISHSNNCNIEDKTNNCNIEDKTNNCNSEDKTNNCNSEDKTNNCNNEDKTNNCNIEDKTNNCNNLDKEDDINDMNKINKSNQIIIKDVNDNNLFPVENNDKQKYLEVLENIRKLLQCKENIDDLFKNKEYVNSFLEKIDDEMNMFENKRSEDESVKLDDLKHIFENSFELHLLIDYKKKLEDLLESTEKVDSFLNDKNVLNTMKIRKRTLSFLMENKKYIDNFIQMNEEKDYAKINECEKKKEEDIIHNTTCRKVEKLEDRIIQNSHNNQLANPEYCSTLKGEEDKSVSLIDNKSMCERVDNHSICNEVNSSISSTYEKTLYNKSNNIIRNLKEMKKYERECQNNNSYSNMYCSYMMKLSKKILGFPLIKDFSKGLSTLEPSLPLNDHLKKLSVCSNCYSKHHDLAKAIICRVTKMHFEANYNDYLTDEDLFKTSSEFIQSVIRELANTVKEYRKKELNRVYLQHATENDSMILDRVNKDMSLELNYNNVTPTRTSIHNCSCTKTNKEYNESFYKIVSPSFNNDTVEKSNIIIQENNHIRNNEILQLGEEEVGNYECQNKEVIGSDTKEHTNERINDQTSEEKCHDDFYSKDMHILYKNTFLPREEIDNCSIEKINDVEEKKMTHQHEENDILKDKSCKLNNFIPLIGVELGKTKFQREFTNGTFVGTVTEQIKDENNNNFFVVTYEDGDVEWITPSFLFQEILKQSTNNTTYPLASTFKDIFYEDFKKDIKLNNHSYELKIEKKKRKSMFEYVPNNNVTKRQRHAFEENVLKKKNTHQEVNTSQRSLSKLKNVVFNDSLKKTRKRTMSTS</sequence>
<evidence type="ECO:0000256" key="3">
    <source>
        <dbReference type="ARBA" id="ARBA00022833"/>
    </source>
</evidence>
<keyword evidence="2 5" id="KW-0863">Zinc-finger</keyword>
<evidence type="ECO:0000256" key="5">
    <source>
        <dbReference type="PROSITE-ProRule" id="PRU00175"/>
    </source>
</evidence>
<dbReference type="InterPro" id="IPR013083">
    <property type="entry name" value="Znf_RING/FYVE/PHD"/>
</dbReference>
<evidence type="ECO:0008006" key="11">
    <source>
        <dbReference type="Google" id="ProtNLM"/>
    </source>
</evidence>
<keyword evidence="1" id="KW-0479">Metal-binding</keyword>
<dbReference type="EMBL" id="KE124649">
    <property type="protein sequence ID" value="EWC75386.1"/>
    <property type="molecule type" value="Genomic_DNA"/>
</dbReference>
<dbReference type="SUPFAM" id="SSF82199">
    <property type="entry name" value="SET domain"/>
    <property type="match status" value="1"/>
</dbReference>
<dbReference type="InterPro" id="IPR055501">
    <property type="entry name" value="DUF7073"/>
</dbReference>
<dbReference type="CDD" id="cd15489">
    <property type="entry name" value="PHD_SF"/>
    <property type="match status" value="1"/>
</dbReference>
<dbReference type="PROSITE" id="PS50016">
    <property type="entry name" value="ZF_PHD_2"/>
    <property type="match status" value="1"/>
</dbReference>
<dbReference type="InterPro" id="IPR011011">
    <property type="entry name" value="Znf_FYVE_PHD"/>
</dbReference>
<evidence type="ECO:0000259" key="7">
    <source>
        <dbReference type="PROSITE" id="PS50016"/>
    </source>
</evidence>
<protein>
    <recommendedName>
        <fullName evidence="11">Histone-lysine N-methyltransferase, H3 lysine-4 specific</fullName>
    </recommendedName>
</protein>
<dbReference type="GO" id="GO:0006325">
    <property type="term" value="P:chromatin organization"/>
    <property type="evidence" value="ECO:0007669"/>
    <property type="project" value="UniProtKB-KW"/>
</dbReference>
<dbReference type="PROSITE" id="PS50089">
    <property type="entry name" value="ZF_RING_2"/>
    <property type="match status" value="1"/>
</dbReference>
<dbReference type="InterPro" id="IPR046341">
    <property type="entry name" value="SET_dom_sf"/>
</dbReference>
<feature type="compositionally biased region" description="Basic and acidic residues" evidence="6">
    <location>
        <begin position="271"/>
        <end position="285"/>
    </location>
</feature>
<feature type="compositionally biased region" description="Low complexity" evidence="6">
    <location>
        <begin position="455"/>
        <end position="466"/>
    </location>
</feature>
<organism evidence="9 10">
    <name type="scientific">Plasmodium falciparum UGT5.1</name>
    <dbReference type="NCBI Taxonomy" id="1237627"/>
    <lineage>
        <taxon>Eukaryota</taxon>
        <taxon>Sar</taxon>
        <taxon>Alveolata</taxon>
        <taxon>Apicomplexa</taxon>
        <taxon>Aconoidasida</taxon>
        <taxon>Haemosporida</taxon>
        <taxon>Plasmodiidae</taxon>
        <taxon>Plasmodium</taxon>
        <taxon>Plasmodium (Laverania)</taxon>
    </lineage>
</organism>
<dbReference type="InterPro" id="IPR019787">
    <property type="entry name" value="Znf_PHD-finger"/>
</dbReference>
<dbReference type="Gene3D" id="3.30.40.10">
    <property type="entry name" value="Zinc/RING finger domain, C3HC4 (zinc finger)"/>
    <property type="match status" value="1"/>
</dbReference>
<feature type="region of interest" description="Disordered" evidence="6">
    <location>
        <begin position="424"/>
        <end position="487"/>
    </location>
</feature>
<feature type="compositionally biased region" description="Low complexity" evidence="6">
    <location>
        <begin position="286"/>
        <end position="303"/>
    </location>
</feature>
<evidence type="ECO:0000256" key="6">
    <source>
        <dbReference type="SAM" id="MobiDB-lite"/>
    </source>
</evidence>
<dbReference type="Pfam" id="PF00628">
    <property type="entry name" value="PHD"/>
    <property type="match status" value="1"/>
</dbReference>
<reference evidence="9 10" key="1">
    <citation type="submission" date="2013-02" db="EMBL/GenBank/DDBJ databases">
        <title>The Genome Sequence of Plasmodium falciparum UGT5.1.</title>
        <authorList>
            <consortium name="The Broad Institute Genome Sequencing Platform"/>
            <consortium name="The Broad Institute Genome Sequencing Center for Infectious Disease"/>
            <person name="Neafsey D."/>
            <person name="Cheeseman I."/>
            <person name="Volkman S."/>
            <person name="Adams J."/>
            <person name="Walker B."/>
            <person name="Young S.K."/>
            <person name="Zeng Q."/>
            <person name="Gargeya S."/>
            <person name="Fitzgerald M."/>
            <person name="Haas B."/>
            <person name="Abouelleil A."/>
            <person name="Alvarado L."/>
            <person name="Arachchi H.M."/>
            <person name="Berlin A.M."/>
            <person name="Chapman S.B."/>
            <person name="Dewar J."/>
            <person name="Goldberg J."/>
            <person name="Griggs A."/>
            <person name="Gujja S."/>
            <person name="Hansen M."/>
            <person name="Howarth C."/>
            <person name="Imamovic A."/>
            <person name="Larimer J."/>
            <person name="McCowan C."/>
            <person name="Murphy C."/>
            <person name="Neiman D."/>
            <person name="Pearson M."/>
            <person name="Priest M."/>
            <person name="Roberts A."/>
            <person name="Saif S."/>
            <person name="Shea T."/>
            <person name="Sisk P."/>
            <person name="Sykes S."/>
            <person name="Wortman J."/>
            <person name="Nusbaum C."/>
            <person name="Birren B."/>
        </authorList>
    </citation>
    <scope>NUCLEOTIDE SEQUENCE [LARGE SCALE GENOMIC DNA]</scope>
    <source>
        <strain evidence="9 10">UGT5.1</strain>
    </source>
</reference>
<dbReference type="Pfam" id="PF23264">
    <property type="entry name" value="DUF7073"/>
    <property type="match status" value="1"/>
</dbReference>
<feature type="compositionally biased region" description="Basic and acidic residues" evidence="6">
    <location>
        <begin position="439"/>
        <end position="451"/>
    </location>
</feature>
<feature type="domain" description="RING-type" evidence="8">
    <location>
        <begin position="1121"/>
        <end position="1168"/>
    </location>
</feature>
<dbReference type="GO" id="GO:0008270">
    <property type="term" value="F:zinc ion binding"/>
    <property type="evidence" value="ECO:0007669"/>
    <property type="project" value="UniProtKB-KW"/>
</dbReference>
<keyword evidence="4" id="KW-0156">Chromatin regulator</keyword>
<gene>
    <name evidence="9" type="ORF">C923_03927</name>
</gene>
<dbReference type="InterPro" id="IPR019786">
    <property type="entry name" value="Zinc_finger_PHD-type_CS"/>
</dbReference>
<dbReference type="SMART" id="SM00249">
    <property type="entry name" value="PHD"/>
    <property type="match status" value="1"/>
</dbReference>
<dbReference type="Proteomes" id="UP000030697">
    <property type="component" value="Unassembled WGS sequence"/>
</dbReference>
<accession>W7JV16</accession>